<dbReference type="AlphaFoldDB" id="A0A139ATD0"/>
<dbReference type="Proteomes" id="UP000070544">
    <property type="component" value="Unassembled WGS sequence"/>
</dbReference>
<dbReference type="EMBL" id="KQ965737">
    <property type="protein sequence ID" value="KXS19823.1"/>
    <property type="molecule type" value="Genomic_DNA"/>
</dbReference>
<proteinExistence type="predicted"/>
<protein>
    <submittedName>
        <fullName evidence="2">Uncharacterized protein</fullName>
    </submittedName>
</protein>
<evidence type="ECO:0000313" key="2">
    <source>
        <dbReference type="EMBL" id="KXS19823.1"/>
    </source>
</evidence>
<gene>
    <name evidence="2" type="ORF">M427DRAFT_28720</name>
</gene>
<sequence>MSALATGTLTADSASQSKNNNSFTNRSSITEPKKRGCTLPLRSAIIVMVLINKSVLFLRDQADLVKENLYVSAHRARLKSGIPNVAFFAQTYSYYNNDTMEQLGIGPVLSNYTTFSNVTYNPSAPLQYFVLYYAKNKTCNNVCPVQSTAGKLRKYLYNDTTQSVTTLLDITATEYKAWTRTWWIKNQPAGDVYFTPAYVTVFLSIVQTISYPIYNSTNQFVAGGGFSFSVYSLSSVLDSLQGVSTNNTLSY</sequence>
<organism evidence="2 3">
    <name type="scientific">Gonapodya prolifera (strain JEL478)</name>
    <name type="common">Monoblepharis prolifera</name>
    <dbReference type="NCBI Taxonomy" id="1344416"/>
    <lineage>
        <taxon>Eukaryota</taxon>
        <taxon>Fungi</taxon>
        <taxon>Fungi incertae sedis</taxon>
        <taxon>Chytridiomycota</taxon>
        <taxon>Chytridiomycota incertae sedis</taxon>
        <taxon>Monoblepharidomycetes</taxon>
        <taxon>Monoblepharidales</taxon>
        <taxon>Gonapodyaceae</taxon>
        <taxon>Gonapodya</taxon>
    </lineage>
</organism>
<keyword evidence="3" id="KW-1185">Reference proteome</keyword>
<feature type="region of interest" description="Disordered" evidence="1">
    <location>
        <begin position="1"/>
        <end position="29"/>
    </location>
</feature>
<evidence type="ECO:0000256" key="1">
    <source>
        <dbReference type="SAM" id="MobiDB-lite"/>
    </source>
</evidence>
<reference evidence="2 3" key="1">
    <citation type="journal article" date="2015" name="Genome Biol. Evol.">
        <title>Phylogenomic analyses indicate that early fungi evolved digesting cell walls of algal ancestors of land plants.</title>
        <authorList>
            <person name="Chang Y."/>
            <person name="Wang S."/>
            <person name="Sekimoto S."/>
            <person name="Aerts A.L."/>
            <person name="Choi C."/>
            <person name="Clum A."/>
            <person name="LaButti K.M."/>
            <person name="Lindquist E.A."/>
            <person name="Yee Ngan C."/>
            <person name="Ohm R.A."/>
            <person name="Salamov A.A."/>
            <person name="Grigoriev I.V."/>
            <person name="Spatafora J.W."/>
            <person name="Berbee M.L."/>
        </authorList>
    </citation>
    <scope>NUCLEOTIDE SEQUENCE [LARGE SCALE GENOMIC DNA]</scope>
    <source>
        <strain evidence="2 3">JEL478</strain>
    </source>
</reference>
<evidence type="ECO:0000313" key="3">
    <source>
        <dbReference type="Proteomes" id="UP000070544"/>
    </source>
</evidence>
<accession>A0A139ATD0</accession>
<name>A0A139ATD0_GONPJ</name>